<dbReference type="AlphaFoldDB" id="A0A918YT80"/>
<accession>A0A918YT80</accession>
<gene>
    <name evidence="2" type="ORF">GCM10010339_84680</name>
</gene>
<comment type="caution">
    <text evidence="2">The sequence shown here is derived from an EMBL/GenBank/DDBJ whole genome shotgun (WGS) entry which is preliminary data.</text>
</comment>
<reference evidence="2" key="1">
    <citation type="journal article" date="2014" name="Int. J. Syst. Evol. Microbiol.">
        <title>Complete genome sequence of Corynebacterium casei LMG S-19264T (=DSM 44701T), isolated from a smear-ripened cheese.</title>
        <authorList>
            <consortium name="US DOE Joint Genome Institute (JGI-PGF)"/>
            <person name="Walter F."/>
            <person name="Albersmeier A."/>
            <person name="Kalinowski J."/>
            <person name="Ruckert C."/>
        </authorList>
    </citation>
    <scope>NUCLEOTIDE SEQUENCE</scope>
    <source>
        <strain evidence="2">JCM 4714</strain>
    </source>
</reference>
<feature type="compositionally biased region" description="Low complexity" evidence="1">
    <location>
        <begin position="60"/>
        <end position="69"/>
    </location>
</feature>
<dbReference type="EMBL" id="BMVG01000049">
    <property type="protein sequence ID" value="GHE14374.1"/>
    <property type="molecule type" value="Genomic_DNA"/>
</dbReference>
<reference evidence="2" key="2">
    <citation type="submission" date="2020-09" db="EMBL/GenBank/DDBJ databases">
        <authorList>
            <person name="Sun Q."/>
            <person name="Ohkuma M."/>
        </authorList>
    </citation>
    <scope>NUCLEOTIDE SEQUENCE</scope>
    <source>
        <strain evidence="2">JCM 4714</strain>
    </source>
</reference>
<name>A0A918YT80_9ACTN</name>
<dbReference type="Proteomes" id="UP000655443">
    <property type="component" value="Unassembled WGS sequence"/>
</dbReference>
<protein>
    <submittedName>
        <fullName evidence="2">Uncharacterized protein</fullName>
    </submittedName>
</protein>
<evidence type="ECO:0000313" key="3">
    <source>
        <dbReference type="Proteomes" id="UP000655443"/>
    </source>
</evidence>
<proteinExistence type="predicted"/>
<evidence type="ECO:0000256" key="1">
    <source>
        <dbReference type="SAM" id="MobiDB-lite"/>
    </source>
</evidence>
<feature type="compositionally biased region" description="Polar residues" evidence="1">
    <location>
        <begin position="49"/>
        <end position="59"/>
    </location>
</feature>
<evidence type="ECO:0000313" key="2">
    <source>
        <dbReference type="EMBL" id="GHE14374.1"/>
    </source>
</evidence>
<sequence length="84" mass="8711">MPAAPISVRGGVMYPVDEPATAWSLALWLVCHATALHATSVAFAGRQWSSAKSDQGWTRTSATAPAPASGETSTVAVMVMNEPP</sequence>
<feature type="region of interest" description="Disordered" evidence="1">
    <location>
        <begin position="49"/>
        <end position="84"/>
    </location>
</feature>
<keyword evidence="3" id="KW-1185">Reference proteome</keyword>
<organism evidence="2 3">
    <name type="scientific">Streptomyces alanosinicus</name>
    <dbReference type="NCBI Taxonomy" id="68171"/>
    <lineage>
        <taxon>Bacteria</taxon>
        <taxon>Bacillati</taxon>
        <taxon>Actinomycetota</taxon>
        <taxon>Actinomycetes</taxon>
        <taxon>Kitasatosporales</taxon>
        <taxon>Streptomycetaceae</taxon>
        <taxon>Streptomyces</taxon>
    </lineage>
</organism>